<evidence type="ECO:0000256" key="1">
    <source>
        <dbReference type="SAM" id="MobiDB-lite"/>
    </source>
</evidence>
<feature type="region of interest" description="Disordered" evidence="1">
    <location>
        <begin position="138"/>
        <end position="159"/>
    </location>
</feature>
<sequence>MDPYQCQDLQTEANTKMSIVDGVCEKSDNNKGGSKSQCVFTNPEVNMKQKLSKDLASFQLLLKEFEELTLELTGPVEKSAKKQTLEDLKTIEHRFVRDVLQDSEKRNQESLVDKVKQAKRMVEQYVFDAKMEIKKAERKKMKLQVQSKKQEMQSSKKKK</sequence>
<comment type="caution">
    <text evidence="2">The sequence shown here is derived from an EMBL/GenBank/DDBJ whole genome shotgun (WGS) entry which is preliminary data.</text>
</comment>
<gene>
    <name evidence="2" type="ORF">ANE_LOCUS16553</name>
</gene>
<evidence type="ECO:0000313" key="2">
    <source>
        <dbReference type="EMBL" id="VVB06109.1"/>
    </source>
</evidence>
<dbReference type="Proteomes" id="UP000489600">
    <property type="component" value="Unassembled WGS sequence"/>
</dbReference>
<protein>
    <submittedName>
        <fullName evidence="2">Uncharacterized protein</fullName>
    </submittedName>
</protein>
<dbReference type="AlphaFoldDB" id="A0A565BXP5"/>
<reference evidence="2" key="1">
    <citation type="submission" date="2019-07" db="EMBL/GenBank/DDBJ databases">
        <authorList>
            <person name="Dittberner H."/>
        </authorList>
    </citation>
    <scope>NUCLEOTIDE SEQUENCE [LARGE SCALE GENOMIC DNA]</scope>
</reference>
<proteinExistence type="predicted"/>
<accession>A0A565BXP5</accession>
<name>A0A565BXP5_9BRAS</name>
<keyword evidence="3" id="KW-1185">Reference proteome</keyword>
<organism evidence="2 3">
    <name type="scientific">Arabis nemorensis</name>
    <dbReference type="NCBI Taxonomy" id="586526"/>
    <lineage>
        <taxon>Eukaryota</taxon>
        <taxon>Viridiplantae</taxon>
        <taxon>Streptophyta</taxon>
        <taxon>Embryophyta</taxon>
        <taxon>Tracheophyta</taxon>
        <taxon>Spermatophyta</taxon>
        <taxon>Magnoliopsida</taxon>
        <taxon>eudicotyledons</taxon>
        <taxon>Gunneridae</taxon>
        <taxon>Pentapetalae</taxon>
        <taxon>rosids</taxon>
        <taxon>malvids</taxon>
        <taxon>Brassicales</taxon>
        <taxon>Brassicaceae</taxon>
        <taxon>Arabideae</taxon>
        <taxon>Arabis</taxon>
    </lineage>
</organism>
<evidence type="ECO:0000313" key="3">
    <source>
        <dbReference type="Proteomes" id="UP000489600"/>
    </source>
</evidence>
<dbReference type="EMBL" id="CABITT030000005">
    <property type="protein sequence ID" value="VVB06109.1"/>
    <property type="molecule type" value="Genomic_DNA"/>
</dbReference>